<dbReference type="EMBL" id="BGPR01001028">
    <property type="protein sequence ID" value="GBM43397.1"/>
    <property type="molecule type" value="Genomic_DNA"/>
</dbReference>
<proteinExistence type="predicted"/>
<keyword evidence="2" id="KW-1185">Reference proteome</keyword>
<dbReference type="AlphaFoldDB" id="A0A4Y2FQU3"/>
<feature type="non-terminal residue" evidence="1">
    <location>
        <position position="1"/>
    </location>
</feature>
<gene>
    <name evidence="1" type="ORF">AVEN_264613-2_1</name>
</gene>
<organism evidence="1 2">
    <name type="scientific">Araneus ventricosus</name>
    <name type="common">Orbweaver spider</name>
    <name type="synonym">Epeira ventricosa</name>
    <dbReference type="NCBI Taxonomy" id="182803"/>
    <lineage>
        <taxon>Eukaryota</taxon>
        <taxon>Metazoa</taxon>
        <taxon>Ecdysozoa</taxon>
        <taxon>Arthropoda</taxon>
        <taxon>Chelicerata</taxon>
        <taxon>Arachnida</taxon>
        <taxon>Araneae</taxon>
        <taxon>Araneomorphae</taxon>
        <taxon>Entelegynae</taxon>
        <taxon>Araneoidea</taxon>
        <taxon>Araneidae</taxon>
        <taxon>Araneus</taxon>
    </lineage>
</organism>
<accession>A0A4Y2FQU3</accession>
<comment type="caution">
    <text evidence="1">The sequence shown here is derived from an EMBL/GenBank/DDBJ whole genome shotgun (WGS) entry which is preliminary data.</text>
</comment>
<name>A0A4Y2FQU3_ARAVE</name>
<evidence type="ECO:0000313" key="1">
    <source>
        <dbReference type="EMBL" id="GBM43397.1"/>
    </source>
</evidence>
<dbReference type="Proteomes" id="UP000499080">
    <property type="component" value="Unassembled WGS sequence"/>
</dbReference>
<reference evidence="1 2" key="1">
    <citation type="journal article" date="2019" name="Sci. Rep.">
        <title>Orb-weaving spider Araneus ventricosus genome elucidates the spidroin gene catalogue.</title>
        <authorList>
            <person name="Kono N."/>
            <person name="Nakamura H."/>
            <person name="Ohtoshi R."/>
            <person name="Moran D.A.P."/>
            <person name="Shinohara A."/>
            <person name="Yoshida Y."/>
            <person name="Fujiwara M."/>
            <person name="Mori M."/>
            <person name="Tomita M."/>
            <person name="Arakawa K."/>
        </authorList>
    </citation>
    <scope>NUCLEOTIDE SEQUENCE [LARGE SCALE GENOMIC DNA]</scope>
</reference>
<sequence>RFFLSPALHSATSPDWPPRHHQQAYLNRLRPLLPIPAPASIGSRPRCLSKFDSENPRTSADFKCLLSIVLVDWRYVVLRATKYSSSLVSWIHHSIATAYYRYHKERWWLNFPT</sequence>
<evidence type="ECO:0000313" key="2">
    <source>
        <dbReference type="Proteomes" id="UP000499080"/>
    </source>
</evidence>
<protein>
    <submittedName>
        <fullName evidence="1">Uncharacterized protein</fullName>
    </submittedName>
</protein>